<accession>A0ABX9DNX4</accession>
<evidence type="ECO:0008006" key="3">
    <source>
        <dbReference type="Google" id="ProtNLM"/>
    </source>
</evidence>
<reference evidence="1 2" key="1">
    <citation type="submission" date="2017-01" db="EMBL/GenBank/DDBJ databases">
        <title>Genome sequence of Rhodovulum viride JA756.</title>
        <authorList>
            <person name="Lakshmi K.V."/>
            <person name="Tushar L.D."/>
            <person name="Sasikala C."/>
            <person name="Venkataramana C."/>
        </authorList>
    </citation>
    <scope>NUCLEOTIDE SEQUENCE [LARGE SCALE GENOMIC DNA]</scope>
    <source>
        <strain evidence="1 2">JA756</strain>
    </source>
</reference>
<evidence type="ECO:0000313" key="2">
    <source>
        <dbReference type="Proteomes" id="UP000248659"/>
    </source>
</evidence>
<keyword evidence="2" id="KW-1185">Reference proteome</keyword>
<name>A0ABX9DNX4_9RHOB</name>
<evidence type="ECO:0000313" key="1">
    <source>
        <dbReference type="EMBL" id="RAP43220.1"/>
    </source>
</evidence>
<proteinExistence type="predicted"/>
<comment type="caution">
    <text evidence="1">The sequence shown here is derived from an EMBL/GenBank/DDBJ whole genome shotgun (WGS) entry which is preliminary data.</text>
</comment>
<dbReference type="Proteomes" id="UP000248659">
    <property type="component" value="Unassembled WGS sequence"/>
</dbReference>
<dbReference type="EMBL" id="MUAV01000001">
    <property type="protein sequence ID" value="RAP43220.1"/>
    <property type="molecule type" value="Genomic_DNA"/>
</dbReference>
<gene>
    <name evidence="1" type="ORF">BYZ73_00475</name>
</gene>
<dbReference type="RefSeq" id="WP_112314475.1">
    <property type="nucleotide sequence ID" value="NZ_MUAV01000001.1"/>
</dbReference>
<sequence length="363" mass="41377">MSGFGKQALFGLHCERLERLLDRTFDLLHQLARHLEDAFDFPSGRTLEVRVSEEPVVNARACLEEGESRYGIEFTLGMIIWLDGVAATLAAHVARDFEEAPYPPLALDAGGDDWRAAFKHRLDLSSQHLPEDHHGAWESFFQKALLGIFAHEFFHIARGHLDWQRARYGAAEVNERSLRQTKAPIRSDEVRYLEFDADIFAARMVAHLAFDPPEFLIRWRVGTSTESLIETLLGLTLFFVSIEAEERTLGSRAPDYPRPLLRMIVMATFMSRSWSRANPSGDFWMEVFAGALSVLSLFEALYPEIDLLRTLLDSGENTKLMEEADRLSDFFDTLQPDIVEYAFDGAGLWPRDEDESLYIDPKS</sequence>
<organism evidence="1 2">
    <name type="scientific">Rhodovulum viride</name>
    <dbReference type="NCBI Taxonomy" id="1231134"/>
    <lineage>
        <taxon>Bacteria</taxon>
        <taxon>Pseudomonadati</taxon>
        <taxon>Pseudomonadota</taxon>
        <taxon>Alphaproteobacteria</taxon>
        <taxon>Rhodobacterales</taxon>
        <taxon>Paracoccaceae</taxon>
        <taxon>Rhodovulum</taxon>
    </lineage>
</organism>
<protein>
    <recommendedName>
        <fullName evidence="3">Peptidase U49-like protein</fullName>
    </recommendedName>
</protein>